<dbReference type="EMBL" id="CAJVAX010000018">
    <property type="protein sequence ID" value="CAG7648183.1"/>
    <property type="molecule type" value="Genomic_DNA"/>
</dbReference>
<reference evidence="2" key="1">
    <citation type="submission" date="2021-06" db="EMBL/GenBank/DDBJ databases">
        <authorList>
            <person name="Arsene-Ploetze F."/>
        </authorList>
    </citation>
    <scope>NUCLEOTIDE SEQUENCE</scope>
    <source>
        <strain evidence="2">SBRY1</strain>
    </source>
</reference>
<feature type="compositionally biased region" description="Basic residues" evidence="1">
    <location>
        <begin position="65"/>
        <end position="74"/>
    </location>
</feature>
<feature type="region of interest" description="Disordered" evidence="1">
    <location>
        <begin position="1"/>
        <end position="151"/>
    </location>
</feature>
<evidence type="ECO:0000313" key="2">
    <source>
        <dbReference type="EMBL" id="CAG7648183.1"/>
    </source>
</evidence>
<feature type="compositionally biased region" description="Low complexity" evidence="1">
    <location>
        <begin position="97"/>
        <end position="107"/>
    </location>
</feature>
<name>A0A9W4MIX0_9ACTN</name>
<dbReference type="Proteomes" id="UP001153328">
    <property type="component" value="Unassembled WGS sequence"/>
</dbReference>
<organism evidence="2 3">
    <name type="scientific">Actinacidiphila bryophytorum</name>
    <dbReference type="NCBI Taxonomy" id="1436133"/>
    <lineage>
        <taxon>Bacteria</taxon>
        <taxon>Bacillati</taxon>
        <taxon>Actinomycetota</taxon>
        <taxon>Actinomycetes</taxon>
        <taxon>Kitasatosporales</taxon>
        <taxon>Streptomycetaceae</taxon>
        <taxon>Actinacidiphila</taxon>
    </lineage>
</organism>
<sequence length="151" mass="16509">MHGRHPAAPPDPRGRAPAARRRGRRPAPRRAVPRHLPRPDRGTRRHRPLHPGAQHRRPAADLLPRLHRRRHRPGPRPAVRACGGRQLGPAHQQLPQAAARPVLAGRAVRGRGPGRRAGAERAARTADPARGQAPRLTGGPPRIPHTTPLEC</sequence>
<keyword evidence="3" id="KW-1185">Reference proteome</keyword>
<accession>A0A9W4MIX0</accession>
<feature type="compositionally biased region" description="Basic residues" evidence="1">
    <location>
        <begin position="18"/>
        <end position="36"/>
    </location>
</feature>
<proteinExistence type="predicted"/>
<evidence type="ECO:0000313" key="3">
    <source>
        <dbReference type="Proteomes" id="UP001153328"/>
    </source>
</evidence>
<feature type="compositionally biased region" description="Basic residues" evidence="1">
    <location>
        <begin position="43"/>
        <end position="57"/>
    </location>
</feature>
<gene>
    <name evidence="2" type="ORF">SBRY_40866</name>
</gene>
<evidence type="ECO:0000256" key="1">
    <source>
        <dbReference type="SAM" id="MobiDB-lite"/>
    </source>
</evidence>
<comment type="caution">
    <text evidence="2">The sequence shown here is derived from an EMBL/GenBank/DDBJ whole genome shotgun (WGS) entry which is preliminary data.</text>
</comment>
<protein>
    <submittedName>
        <fullName evidence="2">Uncharacterized protein</fullName>
    </submittedName>
</protein>
<dbReference type="AlphaFoldDB" id="A0A9W4MIX0"/>